<proteinExistence type="predicted"/>
<dbReference type="SUPFAM" id="SSF46565">
    <property type="entry name" value="Chaperone J-domain"/>
    <property type="match status" value="1"/>
</dbReference>
<dbReference type="RefSeq" id="WP_390223888.1">
    <property type="nucleotide sequence ID" value="NZ_JBHTAA010000005.1"/>
</dbReference>
<dbReference type="CDD" id="cd06257">
    <property type="entry name" value="DnaJ"/>
    <property type="match status" value="1"/>
</dbReference>
<accession>A0ABD5ZGU8</accession>
<feature type="domain" description="J" evidence="2">
    <location>
        <begin position="145"/>
        <end position="198"/>
    </location>
</feature>
<dbReference type="EMBL" id="JBHTAA010000005">
    <property type="protein sequence ID" value="MFC7204304.1"/>
    <property type="molecule type" value="Genomic_DNA"/>
</dbReference>
<gene>
    <name evidence="3" type="ORF">ACFQJC_12325</name>
</gene>
<name>A0ABD5ZGU8_9EURY</name>
<dbReference type="AlphaFoldDB" id="A0ABD5ZGU8"/>
<keyword evidence="1" id="KW-0472">Membrane</keyword>
<organism evidence="3 4">
    <name type="scientific">Haloferax namakaokahaiae</name>
    <dbReference type="NCBI Taxonomy" id="1748331"/>
    <lineage>
        <taxon>Archaea</taxon>
        <taxon>Methanobacteriati</taxon>
        <taxon>Methanobacteriota</taxon>
        <taxon>Stenosarchaea group</taxon>
        <taxon>Halobacteria</taxon>
        <taxon>Halobacteriales</taxon>
        <taxon>Haloferacaceae</taxon>
        <taxon>Haloferax</taxon>
    </lineage>
</organism>
<keyword evidence="4" id="KW-1185">Reference proteome</keyword>
<dbReference type="SMART" id="SM00271">
    <property type="entry name" value="DnaJ"/>
    <property type="match status" value="1"/>
</dbReference>
<sequence>MLPEWFFLLPPWLILGLVMGAIASVVVAGVFVVGGRLFPEPSRVGGPRVDGTNRRRTEIREYLRAIDEQFVEDHSVSGEEVAFFLPVRNVAITFDAQAFFRLERQGVFTVLCEYEMPGRHLGRRLPFEVPELEPELDDVDDPISEAFDRLGLDPTATPTAVRTAYRARVKTAHPDHGGDKEQFTRLREAYTVAREHAEASN</sequence>
<dbReference type="Gene3D" id="1.10.287.110">
    <property type="entry name" value="DnaJ domain"/>
    <property type="match status" value="1"/>
</dbReference>
<evidence type="ECO:0000256" key="1">
    <source>
        <dbReference type="SAM" id="Phobius"/>
    </source>
</evidence>
<keyword evidence="1" id="KW-1133">Transmembrane helix</keyword>
<dbReference type="PROSITE" id="PS50076">
    <property type="entry name" value="DNAJ_2"/>
    <property type="match status" value="1"/>
</dbReference>
<feature type="transmembrane region" description="Helical" evidence="1">
    <location>
        <begin position="12"/>
        <end position="33"/>
    </location>
</feature>
<keyword evidence="1" id="KW-0812">Transmembrane</keyword>
<dbReference type="Pfam" id="PF00226">
    <property type="entry name" value="DnaJ"/>
    <property type="match status" value="1"/>
</dbReference>
<comment type="caution">
    <text evidence="3">The sequence shown here is derived from an EMBL/GenBank/DDBJ whole genome shotgun (WGS) entry which is preliminary data.</text>
</comment>
<dbReference type="InterPro" id="IPR001623">
    <property type="entry name" value="DnaJ_domain"/>
</dbReference>
<dbReference type="Proteomes" id="UP001596481">
    <property type="component" value="Unassembled WGS sequence"/>
</dbReference>
<evidence type="ECO:0000259" key="2">
    <source>
        <dbReference type="PROSITE" id="PS50076"/>
    </source>
</evidence>
<dbReference type="InterPro" id="IPR036869">
    <property type="entry name" value="J_dom_sf"/>
</dbReference>
<evidence type="ECO:0000313" key="4">
    <source>
        <dbReference type="Proteomes" id="UP001596481"/>
    </source>
</evidence>
<evidence type="ECO:0000313" key="3">
    <source>
        <dbReference type="EMBL" id="MFC7204304.1"/>
    </source>
</evidence>
<protein>
    <submittedName>
        <fullName evidence="3">J domain-containing protein</fullName>
    </submittedName>
</protein>
<reference evidence="3 4" key="1">
    <citation type="journal article" date="2019" name="Int. J. Syst. Evol. Microbiol.">
        <title>The Global Catalogue of Microorganisms (GCM) 10K type strain sequencing project: providing services to taxonomists for standard genome sequencing and annotation.</title>
        <authorList>
            <consortium name="The Broad Institute Genomics Platform"/>
            <consortium name="The Broad Institute Genome Sequencing Center for Infectious Disease"/>
            <person name="Wu L."/>
            <person name="Ma J."/>
        </authorList>
    </citation>
    <scope>NUCLEOTIDE SEQUENCE [LARGE SCALE GENOMIC DNA]</scope>
    <source>
        <strain evidence="3 4">DSM 29988</strain>
    </source>
</reference>